<dbReference type="AlphaFoldDB" id="A0A9D4R134"/>
<reference evidence="1" key="1">
    <citation type="journal article" date="2019" name="bioRxiv">
        <title>The Genome of the Zebra Mussel, Dreissena polymorpha: A Resource for Invasive Species Research.</title>
        <authorList>
            <person name="McCartney M.A."/>
            <person name="Auch B."/>
            <person name="Kono T."/>
            <person name="Mallez S."/>
            <person name="Zhang Y."/>
            <person name="Obille A."/>
            <person name="Becker A."/>
            <person name="Abrahante J.E."/>
            <person name="Garbe J."/>
            <person name="Badalamenti J.P."/>
            <person name="Herman A."/>
            <person name="Mangelson H."/>
            <person name="Liachko I."/>
            <person name="Sullivan S."/>
            <person name="Sone E.D."/>
            <person name="Koren S."/>
            <person name="Silverstein K.A.T."/>
            <person name="Beckman K.B."/>
            <person name="Gohl D.M."/>
        </authorList>
    </citation>
    <scope>NUCLEOTIDE SEQUENCE</scope>
    <source>
        <strain evidence="1">Duluth1</strain>
        <tissue evidence="1">Whole animal</tissue>
    </source>
</reference>
<organism evidence="1 2">
    <name type="scientific">Dreissena polymorpha</name>
    <name type="common">Zebra mussel</name>
    <name type="synonym">Mytilus polymorpha</name>
    <dbReference type="NCBI Taxonomy" id="45954"/>
    <lineage>
        <taxon>Eukaryota</taxon>
        <taxon>Metazoa</taxon>
        <taxon>Spiralia</taxon>
        <taxon>Lophotrochozoa</taxon>
        <taxon>Mollusca</taxon>
        <taxon>Bivalvia</taxon>
        <taxon>Autobranchia</taxon>
        <taxon>Heteroconchia</taxon>
        <taxon>Euheterodonta</taxon>
        <taxon>Imparidentia</taxon>
        <taxon>Neoheterodontei</taxon>
        <taxon>Myida</taxon>
        <taxon>Dreissenoidea</taxon>
        <taxon>Dreissenidae</taxon>
        <taxon>Dreissena</taxon>
    </lineage>
</organism>
<reference evidence="1" key="2">
    <citation type="submission" date="2020-11" db="EMBL/GenBank/DDBJ databases">
        <authorList>
            <person name="McCartney M.A."/>
            <person name="Auch B."/>
            <person name="Kono T."/>
            <person name="Mallez S."/>
            <person name="Becker A."/>
            <person name="Gohl D.M."/>
            <person name="Silverstein K.A.T."/>
            <person name="Koren S."/>
            <person name="Bechman K.B."/>
            <person name="Herman A."/>
            <person name="Abrahante J.E."/>
            <person name="Garbe J."/>
        </authorList>
    </citation>
    <scope>NUCLEOTIDE SEQUENCE</scope>
    <source>
        <strain evidence="1">Duluth1</strain>
        <tissue evidence="1">Whole animal</tissue>
    </source>
</reference>
<dbReference type="Proteomes" id="UP000828390">
    <property type="component" value="Unassembled WGS sequence"/>
</dbReference>
<accession>A0A9D4R134</accession>
<protein>
    <submittedName>
        <fullName evidence="1">Uncharacterized protein</fullName>
    </submittedName>
</protein>
<proteinExistence type="predicted"/>
<name>A0A9D4R134_DREPO</name>
<comment type="caution">
    <text evidence="1">The sequence shown here is derived from an EMBL/GenBank/DDBJ whole genome shotgun (WGS) entry which is preliminary data.</text>
</comment>
<keyword evidence="2" id="KW-1185">Reference proteome</keyword>
<dbReference type="EMBL" id="JAIWYP010000003">
    <property type="protein sequence ID" value="KAH3850213.1"/>
    <property type="molecule type" value="Genomic_DNA"/>
</dbReference>
<gene>
    <name evidence="1" type="ORF">DPMN_092620</name>
</gene>
<evidence type="ECO:0000313" key="2">
    <source>
        <dbReference type="Proteomes" id="UP000828390"/>
    </source>
</evidence>
<sequence length="61" mass="6939">MNIHKLYKASCHEAGVRFVEKSSFQSILSACIPHLKVASPRDDVFETCEKLRKQIMDSVSE</sequence>
<evidence type="ECO:0000313" key="1">
    <source>
        <dbReference type="EMBL" id="KAH3850213.1"/>
    </source>
</evidence>